<dbReference type="OrthoDB" id="660486at2759"/>
<dbReference type="PANTHER" id="PTHR31374">
    <property type="entry name" value="AUXIN-INDUCED PROTEIN-LIKE-RELATED"/>
    <property type="match status" value="1"/>
</dbReference>
<sequence length="146" mass="16391">MGRSSILKKLERYLMMSNGKSGNSSKMLVKSRSWPNKKTKIMTTPNGCFSVYVGPTRQRFVIKTESANHPLFRTLLQDAELEYGFKNEGPLLLPCDVDLFCSVLAEMDDGDDHHQDVCGPTYACASPFLARSRTSYAHLSINTSYQ</sequence>
<dbReference type="GO" id="GO:0009733">
    <property type="term" value="P:response to auxin"/>
    <property type="evidence" value="ECO:0007669"/>
    <property type="project" value="InterPro"/>
</dbReference>
<dbReference type="InterPro" id="IPR003676">
    <property type="entry name" value="SAUR_fam"/>
</dbReference>
<evidence type="ECO:0000256" key="1">
    <source>
        <dbReference type="ARBA" id="ARBA00006974"/>
    </source>
</evidence>
<protein>
    <submittedName>
        <fullName evidence="2">SAUR-like auxin-responsive protein family</fullName>
    </submittedName>
</protein>
<reference evidence="2" key="1">
    <citation type="submission" date="2019-12" db="EMBL/GenBank/DDBJ databases">
        <authorList>
            <person name="Scholes J."/>
        </authorList>
    </citation>
    <scope>NUCLEOTIDE SEQUENCE</scope>
</reference>
<evidence type="ECO:0000313" key="3">
    <source>
        <dbReference type="Proteomes" id="UP001153555"/>
    </source>
</evidence>
<keyword evidence="3" id="KW-1185">Reference proteome</keyword>
<accession>A0A9N7R731</accession>
<dbReference type="PANTHER" id="PTHR31374:SF118">
    <property type="entry name" value="OS01G0924966 PROTEIN"/>
    <property type="match status" value="1"/>
</dbReference>
<evidence type="ECO:0000313" key="2">
    <source>
        <dbReference type="EMBL" id="CAA0816484.1"/>
    </source>
</evidence>
<dbReference type="Proteomes" id="UP001153555">
    <property type="component" value="Unassembled WGS sequence"/>
</dbReference>
<comment type="caution">
    <text evidence="2">The sequence shown here is derived from an EMBL/GenBank/DDBJ whole genome shotgun (WGS) entry which is preliminary data.</text>
</comment>
<dbReference type="EMBL" id="CACSLK010014277">
    <property type="protein sequence ID" value="CAA0816484.1"/>
    <property type="molecule type" value="Genomic_DNA"/>
</dbReference>
<organism evidence="2 3">
    <name type="scientific">Striga hermonthica</name>
    <name type="common">Purple witchweed</name>
    <name type="synonym">Buchnera hermonthica</name>
    <dbReference type="NCBI Taxonomy" id="68872"/>
    <lineage>
        <taxon>Eukaryota</taxon>
        <taxon>Viridiplantae</taxon>
        <taxon>Streptophyta</taxon>
        <taxon>Embryophyta</taxon>
        <taxon>Tracheophyta</taxon>
        <taxon>Spermatophyta</taxon>
        <taxon>Magnoliopsida</taxon>
        <taxon>eudicotyledons</taxon>
        <taxon>Gunneridae</taxon>
        <taxon>Pentapetalae</taxon>
        <taxon>asterids</taxon>
        <taxon>lamiids</taxon>
        <taxon>Lamiales</taxon>
        <taxon>Orobanchaceae</taxon>
        <taxon>Buchnereae</taxon>
        <taxon>Striga</taxon>
    </lineage>
</organism>
<proteinExistence type="inferred from homology"/>
<dbReference type="Pfam" id="PF02519">
    <property type="entry name" value="Auxin_inducible"/>
    <property type="match status" value="1"/>
</dbReference>
<comment type="similarity">
    <text evidence="1">Belongs to the ARG7 family.</text>
</comment>
<gene>
    <name evidence="2" type="ORF">SHERM_16350</name>
</gene>
<name>A0A9N7R731_STRHE</name>
<dbReference type="AlphaFoldDB" id="A0A9N7R731"/>